<evidence type="ECO:0000256" key="10">
    <source>
        <dbReference type="ARBA" id="ARBA00023180"/>
    </source>
</evidence>
<gene>
    <name evidence="14" type="ORF">TEA_002718</name>
</gene>
<keyword evidence="5" id="KW-0677">Repeat</keyword>
<feature type="transmembrane region" description="Helical" evidence="11">
    <location>
        <begin position="179"/>
        <end position="204"/>
    </location>
</feature>
<keyword evidence="6" id="KW-0547">Nucleotide-binding</keyword>
<dbReference type="GO" id="GO:0010329">
    <property type="term" value="F:auxin efflux transmembrane transporter activity"/>
    <property type="evidence" value="ECO:0007669"/>
    <property type="project" value="UniProtKB-ARBA"/>
</dbReference>
<dbReference type="SUPFAM" id="SSF90123">
    <property type="entry name" value="ABC transporter transmembrane region"/>
    <property type="match status" value="1"/>
</dbReference>
<evidence type="ECO:0000259" key="12">
    <source>
        <dbReference type="PROSITE" id="PS50893"/>
    </source>
</evidence>
<evidence type="ECO:0000259" key="13">
    <source>
        <dbReference type="PROSITE" id="PS50929"/>
    </source>
</evidence>
<keyword evidence="8 11" id="KW-1133">Transmembrane helix</keyword>
<name>A0A4S4D0E4_CAMSN</name>
<evidence type="ECO:0000256" key="8">
    <source>
        <dbReference type="ARBA" id="ARBA00022989"/>
    </source>
</evidence>
<dbReference type="InterPro" id="IPR039421">
    <property type="entry name" value="Type_1_exporter"/>
</dbReference>
<evidence type="ECO:0000256" key="11">
    <source>
        <dbReference type="SAM" id="Phobius"/>
    </source>
</evidence>
<keyword evidence="7" id="KW-0067">ATP-binding</keyword>
<dbReference type="InterPro" id="IPR003593">
    <property type="entry name" value="AAA+_ATPase"/>
</dbReference>
<dbReference type="GO" id="GO:0090374">
    <property type="term" value="P:oligopeptide export from mitochondrion"/>
    <property type="evidence" value="ECO:0007669"/>
    <property type="project" value="TreeGrafter"/>
</dbReference>
<dbReference type="PANTHER" id="PTHR43394">
    <property type="entry name" value="ATP-DEPENDENT PERMEASE MDL1, MITOCHONDRIAL"/>
    <property type="match status" value="1"/>
</dbReference>
<feature type="domain" description="ABC transporter" evidence="12">
    <location>
        <begin position="278"/>
        <end position="521"/>
    </location>
</feature>
<dbReference type="AlphaFoldDB" id="A0A4S4D0E4"/>
<dbReference type="Pfam" id="PF00664">
    <property type="entry name" value="ABC_membrane"/>
    <property type="match status" value="1"/>
</dbReference>
<dbReference type="InterPro" id="IPR011527">
    <property type="entry name" value="ABC1_TM_dom"/>
</dbReference>
<dbReference type="GO" id="GO:0005524">
    <property type="term" value="F:ATP binding"/>
    <property type="evidence" value="ECO:0007669"/>
    <property type="project" value="UniProtKB-KW"/>
</dbReference>
<dbReference type="InterPro" id="IPR027417">
    <property type="entry name" value="P-loop_NTPase"/>
</dbReference>
<evidence type="ECO:0000256" key="4">
    <source>
        <dbReference type="ARBA" id="ARBA00022692"/>
    </source>
</evidence>
<evidence type="ECO:0000313" key="15">
    <source>
        <dbReference type="Proteomes" id="UP000306102"/>
    </source>
</evidence>
<dbReference type="InterPro" id="IPR036640">
    <property type="entry name" value="ABC1_TM_sf"/>
</dbReference>
<comment type="similarity">
    <text evidence="2">Belongs to the ABC transporter superfamily. ABCB family. Multidrug resistance exporter (TC 3.A.1.201) subfamily.</text>
</comment>
<dbReference type="PANTHER" id="PTHR43394:SF18">
    <property type="entry name" value="ABC TRANSPORTER B FAMILY MEMBER 11-LIKE"/>
    <property type="match status" value="1"/>
</dbReference>
<keyword evidence="15" id="KW-1185">Reference proteome</keyword>
<keyword evidence="4 11" id="KW-0812">Transmembrane</keyword>
<dbReference type="FunFam" id="1.20.1560.10:FF:000009">
    <property type="entry name" value="ABC transporter B family member 1"/>
    <property type="match status" value="1"/>
</dbReference>
<dbReference type="Pfam" id="PF00005">
    <property type="entry name" value="ABC_tran"/>
    <property type="match status" value="1"/>
</dbReference>
<dbReference type="GO" id="GO:0005743">
    <property type="term" value="C:mitochondrial inner membrane"/>
    <property type="evidence" value="ECO:0007669"/>
    <property type="project" value="TreeGrafter"/>
</dbReference>
<protein>
    <submittedName>
        <fullName evidence="14">Uncharacterized protein</fullName>
    </submittedName>
</protein>
<feature type="transmembrane region" description="Helical" evidence="11">
    <location>
        <begin position="6"/>
        <end position="28"/>
    </location>
</feature>
<keyword evidence="9 11" id="KW-0472">Membrane</keyword>
<evidence type="ECO:0000256" key="3">
    <source>
        <dbReference type="ARBA" id="ARBA00022448"/>
    </source>
</evidence>
<accession>A0A4S4D0E4</accession>
<evidence type="ECO:0000256" key="9">
    <source>
        <dbReference type="ARBA" id="ARBA00023136"/>
    </source>
</evidence>
<comment type="caution">
    <text evidence="14">The sequence shown here is derived from an EMBL/GenBank/DDBJ whole genome shotgun (WGS) entry which is preliminary data.</text>
</comment>
<dbReference type="EMBL" id="SDRB02013204">
    <property type="protein sequence ID" value="THF95671.1"/>
    <property type="molecule type" value="Genomic_DNA"/>
</dbReference>
<dbReference type="SMART" id="SM00382">
    <property type="entry name" value="AAA"/>
    <property type="match status" value="1"/>
</dbReference>
<keyword evidence="10" id="KW-0325">Glycoprotein</keyword>
<dbReference type="InterPro" id="IPR003439">
    <property type="entry name" value="ABC_transporter-like_ATP-bd"/>
</dbReference>
<dbReference type="PROSITE" id="PS50893">
    <property type="entry name" value="ABC_TRANSPORTER_2"/>
    <property type="match status" value="1"/>
</dbReference>
<comment type="subcellular location">
    <subcellularLocation>
        <location evidence="1">Cell membrane</location>
        <topology evidence="1">Multi-pass membrane protein</topology>
    </subcellularLocation>
</comment>
<evidence type="ECO:0000256" key="1">
    <source>
        <dbReference type="ARBA" id="ARBA00004651"/>
    </source>
</evidence>
<dbReference type="PROSITE" id="PS00211">
    <property type="entry name" value="ABC_TRANSPORTER_1"/>
    <property type="match status" value="1"/>
</dbReference>
<evidence type="ECO:0000313" key="14">
    <source>
        <dbReference type="EMBL" id="THF95671.1"/>
    </source>
</evidence>
<dbReference type="GO" id="GO:0010328">
    <property type="term" value="F:auxin influx transmembrane transporter activity"/>
    <property type="evidence" value="ECO:0007669"/>
    <property type="project" value="UniProtKB-ARBA"/>
</dbReference>
<dbReference type="FunFam" id="3.40.50.300:FF:000066">
    <property type="entry name" value="ABC transporter B family member 1"/>
    <property type="match status" value="1"/>
</dbReference>
<evidence type="ECO:0000256" key="2">
    <source>
        <dbReference type="ARBA" id="ARBA00007577"/>
    </source>
</evidence>
<dbReference type="GO" id="GO:0016887">
    <property type="term" value="F:ATP hydrolysis activity"/>
    <property type="evidence" value="ECO:0007669"/>
    <property type="project" value="InterPro"/>
</dbReference>
<dbReference type="PROSITE" id="PS50929">
    <property type="entry name" value="ABC_TM1F"/>
    <property type="match status" value="1"/>
</dbReference>
<dbReference type="Gene3D" id="3.40.50.300">
    <property type="entry name" value="P-loop containing nucleotide triphosphate hydrolases"/>
    <property type="match status" value="1"/>
</dbReference>
<dbReference type="GO" id="GO:0015421">
    <property type="term" value="F:ABC-type oligopeptide transporter activity"/>
    <property type="evidence" value="ECO:0007669"/>
    <property type="project" value="TreeGrafter"/>
</dbReference>
<dbReference type="InterPro" id="IPR017871">
    <property type="entry name" value="ABC_transporter-like_CS"/>
</dbReference>
<keyword evidence="3" id="KW-0813">Transport</keyword>
<dbReference type="SUPFAM" id="SSF52540">
    <property type="entry name" value="P-loop containing nucleoside triphosphate hydrolases"/>
    <property type="match status" value="1"/>
</dbReference>
<organism evidence="14 15">
    <name type="scientific">Camellia sinensis var. sinensis</name>
    <name type="common">China tea</name>
    <dbReference type="NCBI Taxonomy" id="542762"/>
    <lineage>
        <taxon>Eukaryota</taxon>
        <taxon>Viridiplantae</taxon>
        <taxon>Streptophyta</taxon>
        <taxon>Embryophyta</taxon>
        <taxon>Tracheophyta</taxon>
        <taxon>Spermatophyta</taxon>
        <taxon>Magnoliopsida</taxon>
        <taxon>eudicotyledons</taxon>
        <taxon>Gunneridae</taxon>
        <taxon>Pentapetalae</taxon>
        <taxon>asterids</taxon>
        <taxon>Ericales</taxon>
        <taxon>Theaceae</taxon>
        <taxon>Camellia</taxon>
    </lineage>
</organism>
<dbReference type="CDD" id="cd03249">
    <property type="entry name" value="ABC_MTABC3_MDL1_MDL2"/>
    <property type="match status" value="1"/>
</dbReference>
<dbReference type="CDD" id="cd18578">
    <property type="entry name" value="ABC_6TM_Pgp_ABCB1_D2_like"/>
    <property type="match status" value="1"/>
</dbReference>
<dbReference type="STRING" id="542762.A0A4S4D0E4"/>
<dbReference type="GO" id="GO:0005886">
    <property type="term" value="C:plasma membrane"/>
    <property type="evidence" value="ECO:0007669"/>
    <property type="project" value="UniProtKB-SubCell"/>
</dbReference>
<feature type="domain" description="ABC transmembrane type-1" evidence="13">
    <location>
        <begin position="1"/>
        <end position="243"/>
    </location>
</feature>
<evidence type="ECO:0000256" key="5">
    <source>
        <dbReference type="ARBA" id="ARBA00022737"/>
    </source>
</evidence>
<sequence length="528" mass="57019">MFVGLGVVILFVAPVQNYFFGIAGGRLIMQIRALMFEKAVHQEISWFDNPKNSSGAVGARLSTDALTVRSLVGDSLAQIVQNITTIIAGLVISFTANWMLALIILSVLPLVGLQGFFQIKFLKGFIEDAKVMYEDASQVANDAVGSIRTVASFCAEKKVIEMYKNKCEAPMKHGVRIGLVSGIGFGSSLFALYCTYAFCFYIGAVLVQHGKATFGEVFKVFFALTISAMGVSQTTALAPDTNKAKDSAASIFEIIDSKPKIDSSSNEGTTLATITGDIEFKHVSFNYPTRPDVQIFRDLCLTIPSGKPKILSLNVALVGESGSGKSTVISLIERFYDPESGHIFLDGVEIQKLKLSWLRQQMGLVSQAPVLFNETIWTNIAYGKQGEAAEEEIIAAAKAANVHNFISALPHGYDTNVGERGVQLSGGQKQRIAIARAIVKGPKILLLHEATSALDAESERVVQDALDRVMMNRTTIVVAHRLTTIRCADVIAVVKNGVIAEKGTHDVLMKITDGAYASLVALHMASSK</sequence>
<evidence type="ECO:0000256" key="6">
    <source>
        <dbReference type="ARBA" id="ARBA00022741"/>
    </source>
</evidence>
<reference evidence="14 15" key="1">
    <citation type="journal article" date="2018" name="Proc. Natl. Acad. Sci. U.S.A.">
        <title>Draft genome sequence of Camellia sinensis var. sinensis provides insights into the evolution of the tea genome and tea quality.</title>
        <authorList>
            <person name="Wei C."/>
            <person name="Yang H."/>
            <person name="Wang S."/>
            <person name="Zhao J."/>
            <person name="Liu C."/>
            <person name="Gao L."/>
            <person name="Xia E."/>
            <person name="Lu Y."/>
            <person name="Tai Y."/>
            <person name="She G."/>
            <person name="Sun J."/>
            <person name="Cao H."/>
            <person name="Tong W."/>
            <person name="Gao Q."/>
            <person name="Li Y."/>
            <person name="Deng W."/>
            <person name="Jiang X."/>
            <person name="Wang W."/>
            <person name="Chen Q."/>
            <person name="Zhang S."/>
            <person name="Li H."/>
            <person name="Wu J."/>
            <person name="Wang P."/>
            <person name="Li P."/>
            <person name="Shi C."/>
            <person name="Zheng F."/>
            <person name="Jian J."/>
            <person name="Huang B."/>
            <person name="Shan D."/>
            <person name="Shi M."/>
            <person name="Fang C."/>
            <person name="Yue Y."/>
            <person name="Li F."/>
            <person name="Li D."/>
            <person name="Wei S."/>
            <person name="Han B."/>
            <person name="Jiang C."/>
            <person name="Yin Y."/>
            <person name="Xia T."/>
            <person name="Zhang Z."/>
            <person name="Bennetzen J.L."/>
            <person name="Zhao S."/>
            <person name="Wan X."/>
        </authorList>
    </citation>
    <scope>NUCLEOTIDE SEQUENCE [LARGE SCALE GENOMIC DNA]</scope>
    <source>
        <strain evidence="15">cv. Shuchazao</strain>
        <tissue evidence="14">Leaf</tissue>
    </source>
</reference>
<dbReference type="Proteomes" id="UP000306102">
    <property type="component" value="Unassembled WGS sequence"/>
</dbReference>
<evidence type="ECO:0000256" key="7">
    <source>
        <dbReference type="ARBA" id="ARBA00022840"/>
    </source>
</evidence>
<dbReference type="Gene3D" id="1.20.1560.10">
    <property type="entry name" value="ABC transporter type 1, transmembrane domain"/>
    <property type="match status" value="2"/>
</dbReference>
<proteinExistence type="inferred from homology"/>
<dbReference type="FunFam" id="1.20.1560.10:FF:000025">
    <property type="entry name" value="ABC transporter B family member 9"/>
    <property type="match status" value="1"/>
</dbReference>